<keyword evidence="2" id="KW-0472">Membrane</keyword>
<evidence type="ECO:0000256" key="2">
    <source>
        <dbReference type="SAM" id="Phobius"/>
    </source>
</evidence>
<dbReference type="EMBL" id="HBEV01003704">
    <property type="protein sequence ID" value="CAD8580743.1"/>
    <property type="molecule type" value="Transcribed_RNA"/>
</dbReference>
<protein>
    <submittedName>
        <fullName evidence="3">Uncharacterized protein</fullName>
    </submittedName>
</protein>
<keyword evidence="2" id="KW-1133">Transmembrane helix</keyword>
<reference evidence="3" key="1">
    <citation type="submission" date="2021-01" db="EMBL/GenBank/DDBJ databases">
        <authorList>
            <person name="Corre E."/>
            <person name="Pelletier E."/>
            <person name="Niang G."/>
            <person name="Scheremetjew M."/>
            <person name="Finn R."/>
            <person name="Kale V."/>
            <person name="Holt S."/>
            <person name="Cochrane G."/>
            <person name="Meng A."/>
            <person name="Brown T."/>
            <person name="Cohen L."/>
        </authorList>
    </citation>
    <scope>NUCLEOTIDE SEQUENCE</scope>
    <source>
        <strain evidence="3">CCMP494</strain>
    </source>
</reference>
<organism evidence="3">
    <name type="scientific">Micromonas pusilla</name>
    <name type="common">Picoplanktonic green alga</name>
    <name type="synonym">Chromulina pusilla</name>
    <dbReference type="NCBI Taxonomy" id="38833"/>
    <lineage>
        <taxon>Eukaryota</taxon>
        <taxon>Viridiplantae</taxon>
        <taxon>Chlorophyta</taxon>
        <taxon>Mamiellophyceae</taxon>
        <taxon>Mamiellales</taxon>
        <taxon>Mamiellaceae</taxon>
        <taxon>Micromonas</taxon>
    </lineage>
</organism>
<feature type="region of interest" description="Disordered" evidence="1">
    <location>
        <begin position="13"/>
        <end position="43"/>
    </location>
</feature>
<accession>A0A7S0KGN7</accession>
<evidence type="ECO:0000256" key="1">
    <source>
        <dbReference type="SAM" id="MobiDB-lite"/>
    </source>
</evidence>
<dbReference type="AlphaFoldDB" id="A0A7S0KGN7"/>
<gene>
    <name evidence="3" type="ORF">MSP1404_LOCUS2775</name>
</gene>
<feature type="transmembrane region" description="Helical" evidence="2">
    <location>
        <begin position="49"/>
        <end position="71"/>
    </location>
</feature>
<sequence>MQAITASSSIARARFAAPHKAERASSSRPAATGGGNAARRVGSKQSSNALQATAAAALSALSAPTAAFAAATSPFQPIADVAGDVFAETGIGPALCVAGTLWVGYIVFTGTRTIKALKEELTEMGYDVEEFNRIGELKAIKRAVEDGTVDSIFDKVWYSRAAMAAGSGSIVDVQKVQAYWKGKGITVKTLADLDKVTAYMIKKYGKDEKMGMM</sequence>
<feature type="transmembrane region" description="Helical" evidence="2">
    <location>
        <begin position="91"/>
        <end position="108"/>
    </location>
</feature>
<evidence type="ECO:0000313" key="3">
    <source>
        <dbReference type="EMBL" id="CAD8580743.1"/>
    </source>
</evidence>
<keyword evidence="2" id="KW-0812">Transmembrane</keyword>
<name>A0A7S0KGN7_MICPS</name>
<proteinExistence type="predicted"/>